<evidence type="ECO:0000256" key="10">
    <source>
        <dbReference type="ARBA" id="ARBA00022989"/>
    </source>
</evidence>
<evidence type="ECO:0000256" key="3">
    <source>
        <dbReference type="ARBA" id="ARBA00005189"/>
    </source>
</evidence>
<feature type="transmembrane region" description="Helical" evidence="14">
    <location>
        <begin position="23"/>
        <end position="45"/>
    </location>
</feature>
<reference evidence="16" key="1">
    <citation type="submission" date="2025-08" db="UniProtKB">
        <authorList>
            <consortium name="RefSeq"/>
        </authorList>
    </citation>
    <scope>IDENTIFICATION</scope>
    <source>
        <tissue evidence="16">Testes</tissue>
    </source>
</reference>
<evidence type="ECO:0000256" key="4">
    <source>
        <dbReference type="ARBA" id="ARBA00005420"/>
    </source>
</evidence>
<comment type="pathway">
    <text evidence="3">Lipid metabolism.</text>
</comment>
<keyword evidence="13" id="KW-0012">Acyltransferase</keyword>
<keyword evidence="15" id="KW-1185">Reference proteome</keyword>
<organism evidence="15 16">
    <name type="scientific">Saccoglossus kowalevskii</name>
    <name type="common">Acorn worm</name>
    <dbReference type="NCBI Taxonomy" id="10224"/>
    <lineage>
        <taxon>Eukaryota</taxon>
        <taxon>Metazoa</taxon>
        <taxon>Hemichordata</taxon>
        <taxon>Enteropneusta</taxon>
        <taxon>Harrimaniidae</taxon>
        <taxon>Saccoglossus</taxon>
    </lineage>
</organism>
<keyword evidence="10 14" id="KW-1133">Transmembrane helix</keyword>
<dbReference type="GeneID" id="100376175"/>
<keyword evidence="9 14" id="KW-0256">Endoplasmic reticulum</keyword>
<evidence type="ECO:0000256" key="5">
    <source>
        <dbReference type="ARBA" id="ARBA00022516"/>
    </source>
</evidence>
<comment type="caution">
    <text evidence="14">Lacks conserved residue(s) required for the propagation of feature annotation.</text>
</comment>
<name>A0ABM0MHU8_SACKO</name>
<dbReference type="CDD" id="cd07987">
    <property type="entry name" value="LPLAT_MGAT-like"/>
    <property type="match status" value="1"/>
</dbReference>
<evidence type="ECO:0000256" key="9">
    <source>
        <dbReference type="ARBA" id="ARBA00022824"/>
    </source>
</evidence>
<keyword evidence="6 14" id="KW-0808">Transferase</keyword>
<dbReference type="Proteomes" id="UP000694865">
    <property type="component" value="Unplaced"/>
</dbReference>
<evidence type="ECO:0000256" key="6">
    <source>
        <dbReference type="ARBA" id="ARBA00022679"/>
    </source>
</evidence>
<keyword evidence="5" id="KW-0444">Lipid biosynthesis</keyword>
<comment type="similarity">
    <text evidence="4 14">Belongs to the diacylglycerol acyltransferase family.</text>
</comment>
<dbReference type="RefSeq" id="XP_006819589.1">
    <property type="nucleotide sequence ID" value="XM_006819526.1"/>
</dbReference>
<dbReference type="PANTHER" id="PTHR12317:SF0">
    <property type="entry name" value="ACYLTRANSFERASE"/>
    <property type="match status" value="1"/>
</dbReference>
<comment type="pathway">
    <text evidence="2">Glycerolipid metabolism; triacylglycerol biosynthesis.</text>
</comment>
<evidence type="ECO:0000256" key="13">
    <source>
        <dbReference type="ARBA" id="ARBA00023315"/>
    </source>
</evidence>
<evidence type="ECO:0000256" key="1">
    <source>
        <dbReference type="ARBA" id="ARBA00004477"/>
    </source>
</evidence>
<accession>A0ABM0MHU8</accession>
<evidence type="ECO:0000256" key="2">
    <source>
        <dbReference type="ARBA" id="ARBA00004771"/>
    </source>
</evidence>
<evidence type="ECO:0000256" key="11">
    <source>
        <dbReference type="ARBA" id="ARBA00023098"/>
    </source>
</evidence>
<evidence type="ECO:0000256" key="12">
    <source>
        <dbReference type="ARBA" id="ARBA00023136"/>
    </source>
</evidence>
<dbReference type="EC" id="2.3.1.-" evidence="14"/>
<comment type="subcellular location">
    <subcellularLocation>
        <location evidence="1 14">Endoplasmic reticulum membrane</location>
        <topology evidence="1 14">Multi-pass membrane protein</topology>
    </subcellularLocation>
</comment>
<keyword evidence="8" id="KW-0319">Glycerol metabolism</keyword>
<evidence type="ECO:0000313" key="16">
    <source>
        <dbReference type="RefSeq" id="XP_006819589.1"/>
    </source>
</evidence>
<dbReference type="InterPro" id="IPR007130">
    <property type="entry name" value="DAGAT"/>
</dbReference>
<keyword evidence="12 14" id="KW-0472">Membrane</keyword>
<evidence type="ECO:0000256" key="14">
    <source>
        <dbReference type="RuleBase" id="RU367023"/>
    </source>
</evidence>
<dbReference type="PANTHER" id="PTHR12317">
    <property type="entry name" value="DIACYLGLYCEROL O-ACYLTRANSFERASE"/>
    <property type="match status" value="1"/>
</dbReference>
<dbReference type="Pfam" id="PF03982">
    <property type="entry name" value="DAGAT"/>
    <property type="match status" value="1"/>
</dbReference>
<evidence type="ECO:0000313" key="15">
    <source>
        <dbReference type="Proteomes" id="UP000694865"/>
    </source>
</evidence>
<sequence length="340" mass="39440">MTTFLGIDFAPFKVPLHRRLETLAALKFVFSFVIMHTMATLLVLYVVFYTSYYWLALIYLCWLCYDWHTPSRGGRRAKWYRTWVLWRYFRDYFPAKLIKTHELDPQYNYVIAYHPHGIMGMGAFIHFGTEATGVSKLFPGITPYLMIMKILLNLPIVHDYYMLPGCCDVSRDSIEYILENSERGNACVILVGGAKESLESKPGTCLVLLKNRMGFCRMALKHGAHLVPVYSFGESDLYTQVDNPEGSKVRCVQNFMQKLMGFAIPFFHGRGIFNYNFGLLPHRHPINTVVGAPIPVKKIAEPTRDDLRNLHQIYCEKLKALFEEHKVNYEGYKDKELIYI</sequence>
<evidence type="ECO:0000256" key="7">
    <source>
        <dbReference type="ARBA" id="ARBA00022692"/>
    </source>
</evidence>
<proteinExistence type="inferred from homology"/>
<protein>
    <recommendedName>
        <fullName evidence="14">Acyltransferase</fullName>
        <ecNumber evidence="14">2.3.1.-</ecNumber>
    </recommendedName>
</protein>
<gene>
    <name evidence="16" type="primary">LOC100376175</name>
</gene>
<evidence type="ECO:0000256" key="8">
    <source>
        <dbReference type="ARBA" id="ARBA00022798"/>
    </source>
</evidence>
<keyword evidence="11" id="KW-0443">Lipid metabolism</keyword>
<keyword evidence="7 14" id="KW-0812">Transmembrane</keyword>